<name>A0ABY4QXQ8_9ACTN</name>
<comment type="subcellular location">
    <subcellularLocation>
        <location evidence="1">Cell membrane</location>
        <topology evidence="1">Multi-pass membrane protein</topology>
    </subcellularLocation>
</comment>
<feature type="domain" description="ABC transmembrane type-1" evidence="9">
    <location>
        <begin position="674"/>
        <end position="956"/>
    </location>
</feature>
<dbReference type="InterPro" id="IPR036640">
    <property type="entry name" value="ABC1_TM_sf"/>
</dbReference>
<dbReference type="SUPFAM" id="SSF90123">
    <property type="entry name" value="ABC transporter transmembrane region"/>
    <property type="match status" value="2"/>
</dbReference>
<feature type="transmembrane region" description="Helical" evidence="7">
    <location>
        <begin position="148"/>
        <end position="179"/>
    </location>
</feature>
<dbReference type="EMBL" id="CP097332">
    <property type="protein sequence ID" value="UQX87675.1"/>
    <property type="molecule type" value="Genomic_DNA"/>
</dbReference>
<dbReference type="RefSeq" id="WP_249770429.1">
    <property type="nucleotide sequence ID" value="NZ_CP097332.1"/>
</dbReference>
<evidence type="ECO:0000256" key="3">
    <source>
        <dbReference type="ARBA" id="ARBA00022741"/>
    </source>
</evidence>
<dbReference type="InterPro" id="IPR011527">
    <property type="entry name" value="ABC1_TM_dom"/>
</dbReference>
<dbReference type="GO" id="GO:0005524">
    <property type="term" value="F:ATP binding"/>
    <property type="evidence" value="ECO:0007669"/>
    <property type="project" value="UniProtKB-KW"/>
</dbReference>
<feature type="transmembrane region" description="Helical" evidence="7">
    <location>
        <begin position="789"/>
        <end position="809"/>
    </location>
</feature>
<dbReference type="PANTHER" id="PTHR43394:SF1">
    <property type="entry name" value="ATP-BINDING CASSETTE SUB-FAMILY B MEMBER 10, MITOCHONDRIAL"/>
    <property type="match status" value="1"/>
</dbReference>
<dbReference type="PROSITE" id="PS50929">
    <property type="entry name" value="ABC_TM1F"/>
    <property type="match status" value="2"/>
</dbReference>
<dbReference type="InterPro" id="IPR017871">
    <property type="entry name" value="ABC_transporter-like_CS"/>
</dbReference>
<dbReference type="InterPro" id="IPR003439">
    <property type="entry name" value="ABC_transporter-like_ATP-bd"/>
</dbReference>
<evidence type="ECO:0000259" key="8">
    <source>
        <dbReference type="PROSITE" id="PS50893"/>
    </source>
</evidence>
<keyword evidence="11" id="KW-1185">Reference proteome</keyword>
<dbReference type="InterPro" id="IPR003593">
    <property type="entry name" value="AAA+_ATPase"/>
</dbReference>
<proteinExistence type="predicted"/>
<feature type="transmembrane region" description="Helical" evidence="7">
    <location>
        <begin position="63"/>
        <end position="80"/>
    </location>
</feature>
<dbReference type="PROSITE" id="PS50893">
    <property type="entry name" value="ABC_TRANSPORTER_2"/>
    <property type="match status" value="2"/>
</dbReference>
<feature type="transmembrane region" description="Helical" evidence="7">
    <location>
        <begin position="249"/>
        <end position="271"/>
    </location>
</feature>
<reference evidence="10" key="2">
    <citation type="submission" date="2022-05" db="EMBL/GenBank/DDBJ databases">
        <authorList>
            <person name="Kim J.-S."/>
            <person name="Lee K."/>
            <person name="Suh M."/>
            <person name="Eom M."/>
            <person name="Kim J.-S."/>
            <person name="Kim D.-S."/>
            <person name="Ko S.-H."/>
            <person name="Shin Y."/>
            <person name="Lee J.-S."/>
        </authorList>
    </citation>
    <scope>NUCLEOTIDE SEQUENCE</scope>
    <source>
        <strain evidence="10">N237</strain>
    </source>
</reference>
<dbReference type="SUPFAM" id="SSF52540">
    <property type="entry name" value="P-loop containing nucleoside triphosphate hydrolases"/>
    <property type="match status" value="2"/>
</dbReference>
<evidence type="ECO:0000256" key="6">
    <source>
        <dbReference type="ARBA" id="ARBA00023136"/>
    </source>
</evidence>
<keyword evidence="3" id="KW-0547">Nucleotide-binding</keyword>
<evidence type="ECO:0000313" key="11">
    <source>
        <dbReference type="Proteomes" id="UP001056336"/>
    </source>
</evidence>
<evidence type="ECO:0000256" key="4">
    <source>
        <dbReference type="ARBA" id="ARBA00022840"/>
    </source>
</evidence>
<dbReference type="PROSITE" id="PS00211">
    <property type="entry name" value="ABC_TRANSPORTER_1"/>
    <property type="match status" value="1"/>
</dbReference>
<feature type="transmembrane region" description="Helical" evidence="7">
    <location>
        <begin position="25"/>
        <end position="51"/>
    </location>
</feature>
<protein>
    <submittedName>
        <fullName evidence="10">ABC transporter ATP-binding protein/permease</fullName>
    </submittedName>
</protein>
<dbReference type="InterPro" id="IPR039421">
    <property type="entry name" value="Type_1_exporter"/>
</dbReference>
<keyword evidence="6 7" id="KW-0472">Membrane</keyword>
<dbReference type="SMART" id="SM00382">
    <property type="entry name" value="AAA"/>
    <property type="match status" value="2"/>
</dbReference>
<keyword evidence="4 10" id="KW-0067">ATP-binding</keyword>
<dbReference type="Pfam" id="PF00005">
    <property type="entry name" value="ABC_tran"/>
    <property type="match status" value="2"/>
</dbReference>
<feature type="transmembrane region" description="Helical" evidence="7">
    <location>
        <begin position="894"/>
        <end position="917"/>
    </location>
</feature>
<dbReference type="Gene3D" id="1.20.1560.10">
    <property type="entry name" value="ABC transporter type 1, transmembrane domain"/>
    <property type="match status" value="2"/>
</dbReference>
<evidence type="ECO:0000256" key="5">
    <source>
        <dbReference type="ARBA" id="ARBA00022989"/>
    </source>
</evidence>
<accession>A0ABY4QXQ8</accession>
<dbReference type="Pfam" id="PF00664">
    <property type="entry name" value="ABC_membrane"/>
    <property type="match status" value="2"/>
</dbReference>
<organism evidence="10 11">
    <name type="scientific">Jatrophihabitans telluris</name>
    <dbReference type="NCBI Taxonomy" id="2038343"/>
    <lineage>
        <taxon>Bacteria</taxon>
        <taxon>Bacillati</taxon>
        <taxon>Actinomycetota</taxon>
        <taxon>Actinomycetes</taxon>
        <taxon>Jatrophihabitantales</taxon>
        <taxon>Jatrophihabitantaceae</taxon>
        <taxon>Jatrophihabitans</taxon>
    </lineage>
</organism>
<dbReference type="PANTHER" id="PTHR43394">
    <property type="entry name" value="ATP-DEPENDENT PERMEASE MDL1, MITOCHONDRIAL"/>
    <property type="match status" value="1"/>
</dbReference>
<dbReference type="Gene3D" id="3.40.50.300">
    <property type="entry name" value="P-loop containing nucleotide triphosphate hydrolases"/>
    <property type="match status" value="2"/>
</dbReference>
<dbReference type="CDD" id="cd18546">
    <property type="entry name" value="ABC_6TM_Rv0194_D2_like"/>
    <property type="match status" value="1"/>
</dbReference>
<feature type="domain" description="ABC transporter" evidence="8">
    <location>
        <begin position="342"/>
        <end position="575"/>
    </location>
</feature>
<evidence type="ECO:0000313" key="10">
    <source>
        <dbReference type="EMBL" id="UQX87675.1"/>
    </source>
</evidence>
<evidence type="ECO:0000256" key="1">
    <source>
        <dbReference type="ARBA" id="ARBA00004651"/>
    </source>
</evidence>
<feature type="transmembrane region" description="Helical" evidence="7">
    <location>
        <begin position="706"/>
        <end position="727"/>
    </location>
</feature>
<gene>
    <name evidence="10" type="ORF">M6D93_15395</name>
</gene>
<keyword evidence="2 7" id="KW-0812">Transmembrane</keyword>
<evidence type="ECO:0000256" key="7">
    <source>
        <dbReference type="SAM" id="Phobius"/>
    </source>
</evidence>
<feature type="transmembrane region" description="Helical" evidence="7">
    <location>
        <begin position="815"/>
        <end position="833"/>
    </location>
</feature>
<evidence type="ECO:0000259" key="9">
    <source>
        <dbReference type="PROSITE" id="PS50929"/>
    </source>
</evidence>
<keyword evidence="5 7" id="KW-1133">Transmembrane helix</keyword>
<feature type="domain" description="ABC transporter" evidence="8">
    <location>
        <begin position="990"/>
        <end position="1225"/>
    </location>
</feature>
<dbReference type="CDD" id="cd18543">
    <property type="entry name" value="ABC_6TM_Rv0194_D1_like"/>
    <property type="match status" value="1"/>
</dbReference>
<feature type="domain" description="ABC transmembrane type-1" evidence="9">
    <location>
        <begin position="29"/>
        <end position="308"/>
    </location>
</feature>
<feature type="transmembrane region" description="Helical" evidence="7">
    <location>
        <begin position="923"/>
        <end position="941"/>
    </location>
</feature>
<sequence>MARGTDDPSRGWLRALLRYCRAHPVLFGIALAGALGAALASTAAPLVIRYAVDDLLTGRRHSVWPAATVLIGLAALQYALHYTLQLASAKLGLQVQYALRRDLFTTLSRLPGAEQDRLDTGQVVSRSVTDLGVISGVITFLPDVFSTLVMFVVALLAMAVLSPLLTLVALAIAPAFWLVSRAARTRLFPADWAASQVAGELVGHVDAAVTGVRVVKGFGQEERELDLIAAQSSWLFANRLRAIRLQARYAPVLTALPSLGQIGVLLLGGWLAINGHITLGTFLAFSAYLGKLIVPVRVLSELLTVGPQAGAGITRVLELIDLPVVAADVEGAVVLPDAPPSVEFDRVSFGYGAGPVLDGLSFTVAAGETVALVGASGSGKSTVLALLSRFYEPGAGTIRVGGVPLERLTRSGLRARTGVVAEDSSLFSDSVRDTIAFGHPRASTAQVQHAARLAEADEFIQRLPAGYDTVIGERGQSLSGGQRQRLALARALLVEPRLLLLDDATSAVDPRIETRILSHLRDSGAPRTTVLVAHRRSSVELADRVVLLDAGRVVAQGTAAQLRASSPLFRRLFYPEGLDEETAEVAGLSGLTSSDGAAETLRATALVSGGAAAGAATRTGGIAGVTARSDRLLALVAALPPAVGSPDVDEALVRAPEPSLGLRSLLRPVRSVVLLGLILTAGETVAGLLLPSVVRSGVDSGVARASMATLTALSLLALLILLGQWALGRAAQLVTGRTGERLLYLLRVKTFAHLQRLGLDFYERELSGRIMTRMTTDIDALSTFLQSELIVLFVSSLTLVGVAVALVIVNASLTLVLLAMFPAVVIATILFRWRVIPTYARTRESLATLNAYLQENVAGLRTVQAFNRQEHNLSRFLELARSAFEARYRGRRAVAAYFPFITFASQVSEALVLGFGAAELRNGTLTAGALIAFFLYLEIFFGPMADLSSVFDGYQQAAVGLARLRELLQTPTSTPEAQQPLTVTGLVGTITFSGVEFAYPGTVRPALSGLDLTIAAGETVAFVGETGAGKSTIVKLLTRFYDPTAGSVSVDGHDLRTLELTGYRRRIGLVPQEQYLSAGTVASAIAYGRPDASRGQIEAAARRVGADQAIRALADGYDHPVAERGRNLSAGQRQLLALARAELVEPDVLVLDEATASLDLATEAAVARATRALTARRTTIIVAHRLATAARADRLYVIADGQVAETGTHESLLAADGVYAELWASYSDRPIEGSVIG</sequence>
<reference evidence="10" key="1">
    <citation type="journal article" date="2018" name="Int. J. Syst. Evol. Microbiol.">
        <title>Jatrophihabitans telluris sp. nov., isolated from sediment soil of lava forest wetlands and the emended description of the genus Jatrophihabitans.</title>
        <authorList>
            <person name="Lee K.C."/>
            <person name="Suh M.K."/>
            <person name="Eom M.K."/>
            <person name="Kim K.K."/>
            <person name="Kim J.S."/>
            <person name="Kim D.S."/>
            <person name="Ko S.H."/>
            <person name="Shin Y.K."/>
            <person name="Lee J.S."/>
        </authorList>
    </citation>
    <scope>NUCLEOTIDE SEQUENCE</scope>
    <source>
        <strain evidence="10">N237</strain>
    </source>
</reference>
<dbReference type="Proteomes" id="UP001056336">
    <property type="component" value="Chromosome"/>
</dbReference>
<feature type="transmembrane region" description="Helical" evidence="7">
    <location>
        <begin position="672"/>
        <end position="694"/>
    </location>
</feature>
<dbReference type="InterPro" id="IPR027417">
    <property type="entry name" value="P-loop_NTPase"/>
</dbReference>
<evidence type="ECO:0000256" key="2">
    <source>
        <dbReference type="ARBA" id="ARBA00022692"/>
    </source>
</evidence>